<dbReference type="AlphaFoldDB" id="A0A645DP13"/>
<evidence type="ECO:0000259" key="1">
    <source>
        <dbReference type="PROSITE" id="PS50943"/>
    </source>
</evidence>
<dbReference type="InterPro" id="IPR001387">
    <property type="entry name" value="Cro/C1-type_HTH"/>
</dbReference>
<dbReference type="Pfam" id="PF01381">
    <property type="entry name" value="HTH_3"/>
    <property type="match status" value="1"/>
</dbReference>
<sequence>MSNQAILLEIGKRLREMRIRKNLQQKELAELSGVSLTTVVRLEKGDAVTFEKMIRILRTLDMLENLELFIPKPPVSPILMRKLQGKKKIRVRKDGNE</sequence>
<protein>
    <recommendedName>
        <fullName evidence="1">HTH cro/C1-type domain-containing protein</fullName>
    </recommendedName>
</protein>
<evidence type="ECO:0000313" key="2">
    <source>
        <dbReference type="EMBL" id="MPM90513.1"/>
    </source>
</evidence>
<name>A0A645DP13_9ZZZZ</name>
<dbReference type="EMBL" id="VSSQ01037746">
    <property type="protein sequence ID" value="MPM90513.1"/>
    <property type="molecule type" value="Genomic_DNA"/>
</dbReference>
<accession>A0A645DP13</accession>
<dbReference type="CDD" id="cd00093">
    <property type="entry name" value="HTH_XRE"/>
    <property type="match status" value="1"/>
</dbReference>
<gene>
    <name evidence="2" type="ORF">SDC9_137634</name>
</gene>
<reference evidence="2" key="1">
    <citation type="submission" date="2019-08" db="EMBL/GenBank/DDBJ databases">
        <authorList>
            <person name="Kucharzyk K."/>
            <person name="Murdoch R.W."/>
            <person name="Higgins S."/>
            <person name="Loffler F."/>
        </authorList>
    </citation>
    <scope>NUCLEOTIDE SEQUENCE</scope>
</reference>
<comment type="caution">
    <text evidence="2">The sequence shown here is derived from an EMBL/GenBank/DDBJ whole genome shotgun (WGS) entry which is preliminary data.</text>
</comment>
<organism evidence="2">
    <name type="scientific">bioreactor metagenome</name>
    <dbReference type="NCBI Taxonomy" id="1076179"/>
    <lineage>
        <taxon>unclassified sequences</taxon>
        <taxon>metagenomes</taxon>
        <taxon>ecological metagenomes</taxon>
    </lineage>
</organism>
<dbReference type="GO" id="GO:0003677">
    <property type="term" value="F:DNA binding"/>
    <property type="evidence" value="ECO:0007669"/>
    <property type="project" value="InterPro"/>
</dbReference>
<dbReference type="Gene3D" id="1.10.260.40">
    <property type="entry name" value="lambda repressor-like DNA-binding domains"/>
    <property type="match status" value="1"/>
</dbReference>
<feature type="domain" description="HTH cro/C1-type" evidence="1">
    <location>
        <begin position="14"/>
        <end position="66"/>
    </location>
</feature>
<dbReference type="PROSITE" id="PS50943">
    <property type="entry name" value="HTH_CROC1"/>
    <property type="match status" value="1"/>
</dbReference>
<dbReference type="InterPro" id="IPR010982">
    <property type="entry name" value="Lambda_DNA-bd_dom_sf"/>
</dbReference>
<proteinExistence type="predicted"/>
<dbReference type="SMART" id="SM00530">
    <property type="entry name" value="HTH_XRE"/>
    <property type="match status" value="1"/>
</dbReference>
<dbReference type="SUPFAM" id="SSF47413">
    <property type="entry name" value="lambda repressor-like DNA-binding domains"/>
    <property type="match status" value="1"/>
</dbReference>